<dbReference type="InterPro" id="IPR032244">
    <property type="entry name" value="LapD_MoxY_N"/>
</dbReference>
<feature type="transmembrane region" description="Helical" evidence="1">
    <location>
        <begin position="148"/>
        <end position="171"/>
    </location>
</feature>
<dbReference type="AlphaFoldDB" id="A0A1M7YPJ2"/>
<gene>
    <name evidence="3" type="ORF">VQ7734_00261</name>
</gene>
<dbReference type="GO" id="GO:0007165">
    <property type="term" value="P:signal transduction"/>
    <property type="evidence" value="ECO:0007669"/>
    <property type="project" value="InterPro"/>
</dbReference>
<dbReference type="EMBL" id="FRFG01000005">
    <property type="protein sequence ID" value="SHO54547.1"/>
    <property type="molecule type" value="Genomic_DNA"/>
</dbReference>
<dbReference type="Pfam" id="PF16448">
    <property type="entry name" value="LapD_MoxY_N"/>
    <property type="match status" value="1"/>
</dbReference>
<dbReference type="Gene3D" id="6.10.340.10">
    <property type="match status" value="1"/>
</dbReference>
<dbReference type="Proteomes" id="UP000184600">
    <property type="component" value="Unassembled WGS sequence"/>
</dbReference>
<dbReference type="GO" id="GO:0016020">
    <property type="term" value="C:membrane"/>
    <property type="evidence" value="ECO:0007669"/>
    <property type="project" value="InterPro"/>
</dbReference>
<dbReference type="STRING" id="1117707.VQ7734_00261"/>
<organism evidence="3 4">
    <name type="scientific">Vibrio quintilis</name>
    <dbReference type="NCBI Taxonomy" id="1117707"/>
    <lineage>
        <taxon>Bacteria</taxon>
        <taxon>Pseudomonadati</taxon>
        <taxon>Pseudomonadota</taxon>
        <taxon>Gammaproteobacteria</taxon>
        <taxon>Vibrionales</taxon>
        <taxon>Vibrionaceae</taxon>
        <taxon>Vibrio</taxon>
    </lineage>
</organism>
<keyword evidence="1" id="KW-0472">Membrane</keyword>
<accession>A0A1M7YPJ2</accession>
<dbReference type="RefSeq" id="WP_073579460.1">
    <property type="nucleotide sequence ID" value="NZ_AP024898.1"/>
</dbReference>
<sequence>MTLYKQIVTGMTALFILLLSSVSIIEFEMTRYHLEYRQQSEVTNTMNALSLALTPYLSDKNYTAVESVLKTLLDGNTYSTIKLKFGHNQPPIEHSYHIQPDKAPVWFSHSGLFQPISQKKTLILNKTVLAEIDIISSPNEAYNSLWNALIRIVIVFICIFILGLVFTLLIIRHALRPLHAISMKISQISRGQFHGTDLPKSSTSDLSSVIENLNQMSSKVERVMITQERKADNQ</sequence>
<name>A0A1M7YPJ2_9VIBR</name>
<evidence type="ECO:0000256" key="1">
    <source>
        <dbReference type="SAM" id="Phobius"/>
    </source>
</evidence>
<feature type="transmembrane region" description="Helical" evidence="1">
    <location>
        <begin position="7"/>
        <end position="25"/>
    </location>
</feature>
<keyword evidence="1" id="KW-1133">Transmembrane helix</keyword>
<feature type="domain" description="HAMP" evidence="2">
    <location>
        <begin position="172"/>
        <end position="225"/>
    </location>
</feature>
<reference evidence="4" key="1">
    <citation type="submission" date="2016-12" db="EMBL/GenBank/DDBJ databases">
        <authorList>
            <person name="Rodrigo-Torres L."/>
            <person name="Arahal R.D."/>
            <person name="Lucena T."/>
        </authorList>
    </citation>
    <scope>NUCLEOTIDE SEQUENCE [LARGE SCALE GENOMIC DNA]</scope>
</reference>
<evidence type="ECO:0000313" key="3">
    <source>
        <dbReference type="EMBL" id="SHO54547.1"/>
    </source>
</evidence>
<dbReference type="Gene3D" id="3.30.110.200">
    <property type="match status" value="1"/>
</dbReference>
<evidence type="ECO:0000313" key="4">
    <source>
        <dbReference type="Proteomes" id="UP000184600"/>
    </source>
</evidence>
<dbReference type="OrthoDB" id="5894408at2"/>
<proteinExistence type="predicted"/>
<evidence type="ECO:0000259" key="2">
    <source>
        <dbReference type="PROSITE" id="PS50885"/>
    </source>
</evidence>
<dbReference type="InterPro" id="IPR003660">
    <property type="entry name" value="HAMP_dom"/>
</dbReference>
<dbReference type="PROSITE" id="PS50885">
    <property type="entry name" value="HAMP"/>
    <property type="match status" value="1"/>
</dbReference>
<protein>
    <submittedName>
        <fullName evidence="3">Osmolarity sensor protein</fullName>
    </submittedName>
</protein>
<keyword evidence="1" id="KW-0812">Transmembrane</keyword>
<keyword evidence="4" id="KW-1185">Reference proteome</keyword>